<proteinExistence type="predicted"/>
<keyword evidence="1" id="KW-1133">Transmembrane helix</keyword>
<feature type="transmembrane region" description="Helical" evidence="1">
    <location>
        <begin position="104"/>
        <end position="129"/>
    </location>
</feature>
<dbReference type="EMBL" id="CP013290">
    <property type="protein sequence ID" value="APH02475.1"/>
    <property type="molecule type" value="Genomic_DNA"/>
</dbReference>
<feature type="transmembrane region" description="Helical" evidence="1">
    <location>
        <begin position="179"/>
        <end position="198"/>
    </location>
</feature>
<accession>A0A1L3MJ93</accession>
<keyword evidence="1" id="KW-0472">Membrane</keyword>
<feature type="transmembrane region" description="Helical" evidence="1">
    <location>
        <begin position="210"/>
        <end position="230"/>
    </location>
</feature>
<evidence type="ECO:0000313" key="4">
    <source>
        <dbReference type="Proteomes" id="UP000182938"/>
    </source>
</evidence>
<name>A0A1L3MJ93_9MICO</name>
<organism evidence="2 4">
    <name type="scientific">Janibacter indicus</name>
    <dbReference type="NCBI Taxonomy" id="857417"/>
    <lineage>
        <taxon>Bacteria</taxon>
        <taxon>Bacillati</taxon>
        <taxon>Actinomycetota</taxon>
        <taxon>Actinomycetes</taxon>
        <taxon>Micrococcales</taxon>
        <taxon>Intrasporangiaceae</taxon>
        <taxon>Janibacter</taxon>
    </lineage>
</organism>
<feature type="transmembrane region" description="Helical" evidence="1">
    <location>
        <begin position="34"/>
        <end position="52"/>
    </location>
</feature>
<dbReference type="KEGG" id="jte:ASJ30_13820"/>
<dbReference type="RefSeq" id="WP_072625617.1">
    <property type="nucleotide sequence ID" value="NZ_CP013290.1"/>
</dbReference>
<evidence type="ECO:0000313" key="3">
    <source>
        <dbReference type="EMBL" id="QOK22467.1"/>
    </source>
</evidence>
<reference evidence="2 4" key="1">
    <citation type="submission" date="2015-11" db="EMBL/GenBank/DDBJ databases">
        <authorList>
            <person name="Zhang Y."/>
            <person name="Guo Z."/>
        </authorList>
    </citation>
    <scope>NUCLEOTIDE SEQUENCE [LARGE SCALE GENOMIC DNA]</scope>
    <source>
        <strain evidence="2 4">YFY001</strain>
    </source>
</reference>
<evidence type="ECO:0000313" key="5">
    <source>
        <dbReference type="Proteomes" id="UP000593998"/>
    </source>
</evidence>
<dbReference type="Proteomes" id="UP000182938">
    <property type="component" value="Chromosome"/>
</dbReference>
<keyword evidence="4" id="KW-1185">Reference proteome</keyword>
<dbReference type="Proteomes" id="UP000593998">
    <property type="component" value="Chromosome"/>
</dbReference>
<keyword evidence="1" id="KW-0812">Transmembrane</keyword>
<reference evidence="3 5" key="2">
    <citation type="submission" date="2020-10" db="EMBL/GenBank/DDBJ databases">
        <title>Janibacter indicus TT2 genome sequence.</title>
        <authorList>
            <person name="Lee K."/>
            <person name="Ganzorig M."/>
        </authorList>
    </citation>
    <scope>NUCLEOTIDE SEQUENCE [LARGE SCALE GENOMIC DNA]</scope>
    <source>
        <strain evidence="3 5">TT2</strain>
    </source>
</reference>
<feature type="transmembrane region" description="Helical" evidence="1">
    <location>
        <begin position="149"/>
        <end position="172"/>
    </location>
</feature>
<evidence type="ECO:0000256" key="1">
    <source>
        <dbReference type="SAM" id="Phobius"/>
    </source>
</evidence>
<evidence type="ECO:0000313" key="2">
    <source>
        <dbReference type="EMBL" id="APH02475.1"/>
    </source>
</evidence>
<dbReference type="AlphaFoldDB" id="A0A1L3MJ93"/>
<protein>
    <submittedName>
        <fullName evidence="2">Uncharacterized protein</fullName>
    </submittedName>
</protein>
<sequence>MAHDPHGRIAPRTAEDLRRAELVGPPWWADQRRAVGAGAGAALLFTGLFLLARAGWLRHRPSSDHPIEADPTLVAILAVTLGVMWPVLLVSTSRPDQGFRVRGLAALLALAVLVVGAIDLVTIGVWSLLMDGRAPTASTLMTMTSDPLALLTVGAVTVTVHAWSAACVVGFVRLTPLRLVLALPTFLAVVGLGSWRAIAAFEQPPSPNTLLAWSLIALLGLLSLAVLALVDEHRSTRG</sequence>
<gene>
    <name evidence="2" type="ORF">ASJ30_13820</name>
    <name evidence="3" type="ORF">IGS73_15555</name>
</gene>
<feature type="transmembrane region" description="Helical" evidence="1">
    <location>
        <begin position="72"/>
        <end position="92"/>
    </location>
</feature>
<dbReference type="EMBL" id="CP062789">
    <property type="protein sequence ID" value="QOK22467.1"/>
    <property type="molecule type" value="Genomic_DNA"/>
</dbReference>